<evidence type="ECO:0000313" key="3">
    <source>
        <dbReference type="Proteomes" id="UP000441754"/>
    </source>
</evidence>
<accession>A0A7K0EN89</accession>
<feature type="transmembrane region" description="Helical" evidence="1">
    <location>
        <begin position="136"/>
        <end position="154"/>
    </location>
</feature>
<protein>
    <submittedName>
        <fullName evidence="2">Uncharacterized protein</fullName>
    </submittedName>
</protein>
<feature type="transmembrane region" description="Helical" evidence="1">
    <location>
        <begin position="37"/>
        <end position="57"/>
    </location>
</feature>
<keyword evidence="1" id="KW-0812">Transmembrane</keyword>
<organism evidence="2 3">
    <name type="scientific">Larkinella terrae</name>
    <dbReference type="NCBI Taxonomy" id="2025311"/>
    <lineage>
        <taxon>Bacteria</taxon>
        <taxon>Pseudomonadati</taxon>
        <taxon>Bacteroidota</taxon>
        <taxon>Cytophagia</taxon>
        <taxon>Cytophagales</taxon>
        <taxon>Spirosomataceae</taxon>
        <taxon>Larkinella</taxon>
    </lineage>
</organism>
<feature type="transmembrane region" description="Helical" evidence="1">
    <location>
        <begin position="7"/>
        <end position="25"/>
    </location>
</feature>
<dbReference type="Proteomes" id="UP000441754">
    <property type="component" value="Unassembled WGS sequence"/>
</dbReference>
<sequence length="196" mass="21286">MNTKSLGIMALVGAPFLCINTYIHVQNHGGQLVYHTTPLSGFLGILYISGWLCSIIGLRRLGATGADRFGRIISPIILSTLTLANIWNVYEMVLPEHNSILYRLLDAFWPISNLVMIGVGIAVVRAGRLSGWKRYVPLACGLWLPVTALLSITLKDAGFHIANGYSAITWTLLAIVVLTGSESMIDPKEPAVVTNP</sequence>
<gene>
    <name evidence="2" type="ORF">GJJ30_16535</name>
</gene>
<comment type="caution">
    <text evidence="2">The sequence shown here is derived from an EMBL/GenBank/DDBJ whole genome shotgun (WGS) entry which is preliminary data.</text>
</comment>
<keyword evidence="3" id="KW-1185">Reference proteome</keyword>
<name>A0A7K0EN89_9BACT</name>
<keyword evidence="1" id="KW-1133">Transmembrane helix</keyword>
<evidence type="ECO:0000256" key="1">
    <source>
        <dbReference type="SAM" id="Phobius"/>
    </source>
</evidence>
<feature type="transmembrane region" description="Helical" evidence="1">
    <location>
        <begin position="160"/>
        <end position="178"/>
    </location>
</feature>
<feature type="transmembrane region" description="Helical" evidence="1">
    <location>
        <begin position="107"/>
        <end position="124"/>
    </location>
</feature>
<dbReference type="EMBL" id="WJXZ01000009">
    <property type="protein sequence ID" value="MRS62908.1"/>
    <property type="molecule type" value="Genomic_DNA"/>
</dbReference>
<proteinExistence type="predicted"/>
<dbReference type="AlphaFoldDB" id="A0A7K0EN89"/>
<dbReference type="RefSeq" id="WP_154176271.1">
    <property type="nucleotide sequence ID" value="NZ_WJXZ01000009.1"/>
</dbReference>
<reference evidence="2 3" key="1">
    <citation type="journal article" date="2018" name="Antonie Van Leeuwenhoek">
        <title>Larkinella terrae sp. nov., isolated from soil on Jeju Island, South Korea.</title>
        <authorList>
            <person name="Ten L.N."/>
            <person name="Jeon J."/>
            <person name="Park S.J."/>
            <person name="Park S."/>
            <person name="Lee S.Y."/>
            <person name="Kim M.K."/>
            <person name="Jung H.Y."/>
        </authorList>
    </citation>
    <scope>NUCLEOTIDE SEQUENCE [LARGE SCALE GENOMIC DNA]</scope>
    <source>
        <strain evidence="2 3">KCTC 52001</strain>
    </source>
</reference>
<keyword evidence="1" id="KW-0472">Membrane</keyword>
<dbReference type="OrthoDB" id="893172at2"/>
<feature type="transmembrane region" description="Helical" evidence="1">
    <location>
        <begin position="69"/>
        <end position="87"/>
    </location>
</feature>
<evidence type="ECO:0000313" key="2">
    <source>
        <dbReference type="EMBL" id="MRS62908.1"/>
    </source>
</evidence>